<accession>A0A2Z4PSQ4</accession>
<name>A0A2Z4PSQ4_9GAMM</name>
<dbReference type="EMBL" id="CP016181">
    <property type="protein sequence ID" value="AWY00611.1"/>
    <property type="molecule type" value="Genomic_DNA"/>
</dbReference>
<dbReference type="EMBL" id="JBDYKN010000016">
    <property type="protein sequence ID" value="MEP7730723.1"/>
    <property type="molecule type" value="Genomic_DNA"/>
</dbReference>
<dbReference type="KEGG" id="mpri:MP3633_2126"/>
<evidence type="ECO:0000313" key="2">
    <source>
        <dbReference type="EMBL" id="AWY00611.1"/>
    </source>
</evidence>
<dbReference type="Proteomes" id="UP000509371">
    <property type="component" value="Chromosome"/>
</dbReference>
<evidence type="ECO:0000313" key="5">
    <source>
        <dbReference type="Proteomes" id="UP000249898"/>
    </source>
</evidence>
<keyword evidence="1" id="KW-0472">Membrane</keyword>
<keyword evidence="1 4" id="KW-0812">Transmembrane</keyword>
<sequence length="63" mass="6615">MNNKIIGIILIIAGVALAIWGYNIYDAATSQVTRALSGETPIEAWVGMVGGVICVLVGLTRVK</sequence>
<evidence type="ECO:0000256" key="1">
    <source>
        <dbReference type="SAM" id="Phobius"/>
    </source>
</evidence>
<reference evidence="3 7" key="3">
    <citation type="submission" date="2024-05" db="EMBL/GenBank/DDBJ databases">
        <authorList>
            <person name="Busch G.E."/>
            <person name="Sharma I."/>
        </authorList>
    </citation>
    <scope>NUCLEOTIDE SEQUENCE [LARGE SCALE GENOMIC DNA]</scope>
    <source>
        <strain evidence="3 7">23GB23</strain>
    </source>
</reference>
<reference evidence="4 6" key="2">
    <citation type="submission" date="2020-06" db="EMBL/GenBank/DDBJ databases">
        <authorList>
            <person name="Voronona O.L."/>
            <person name="Aksenova E.I."/>
            <person name="Kunda M.S."/>
            <person name="Semenov A.N."/>
            <person name="Ryzhova N."/>
        </authorList>
    </citation>
    <scope>NUCLEOTIDE SEQUENCE [LARGE SCALE GENOMIC DNA]</scope>
    <source>
        <strain evidence="4 6">MPKMM3633</strain>
    </source>
</reference>
<keyword evidence="1" id="KW-1133">Transmembrane helix</keyword>
<dbReference type="RefSeq" id="WP_112138376.1">
    <property type="nucleotide sequence ID" value="NZ_BAAAEF010000007.1"/>
</dbReference>
<evidence type="ECO:0000313" key="3">
    <source>
        <dbReference type="EMBL" id="MEP7730723.1"/>
    </source>
</evidence>
<dbReference type="Pfam" id="PF11381">
    <property type="entry name" value="DUF3185"/>
    <property type="match status" value="1"/>
</dbReference>
<proteinExistence type="predicted"/>
<protein>
    <submittedName>
        <fullName evidence="3">DUF3185 family protein</fullName>
    </submittedName>
    <submittedName>
        <fullName evidence="4">Putative transmembrane protein</fullName>
    </submittedName>
</protein>
<gene>
    <name evidence="2" type="ORF">A8139_11905</name>
    <name evidence="3" type="ORF">ABKW32_14795</name>
    <name evidence="4" type="ORF">MP3633_2126</name>
</gene>
<evidence type="ECO:0000313" key="7">
    <source>
        <dbReference type="Proteomes" id="UP001471651"/>
    </source>
</evidence>
<dbReference type="EMBL" id="CP054301">
    <property type="protein sequence ID" value="QKK80853.1"/>
    <property type="molecule type" value="Genomic_DNA"/>
</dbReference>
<feature type="transmembrane region" description="Helical" evidence="1">
    <location>
        <begin position="45"/>
        <end position="62"/>
    </location>
</feature>
<reference evidence="2 5" key="1">
    <citation type="submission" date="2016-06" db="EMBL/GenBank/DDBJ databases">
        <title>The sequenced genome of the ice-adhering bacterium Marinomonas primoryensis, from Antarctica.</title>
        <authorList>
            <person name="Graham L."/>
            <person name="Vance T.D.R."/>
            <person name="Davies P.L."/>
        </authorList>
    </citation>
    <scope>NUCLEOTIDE SEQUENCE [LARGE SCALE GENOMIC DNA]</scope>
    <source>
        <strain evidence="2 5">AceL</strain>
    </source>
</reference>
<dbReference type="AlphaFoldDB" id="A0A2Z4PSQ4"/>
<dbReference type="InterPro" id="IPR021521">
    <property type="entry name" value="DUF3185"/>
</dbReference>
<organism evidence="2 5">
    <name type="scientific">Marinomonas primoryensis</name>
    <dbReference type="NCBI Taxonomy" id="178399"/>
    <lineage>
        <taxon>Bacteria</taxon>
        <taxon>Pseudomonadati</taxon>
        <taxon>Pseudomonadota</taxon>
        <taxon>Gammaproteobacteria</taxon>
        <taxon>Oceanospirillales</taxon>
        <taxon>Oceanospirillaceae</taxon>
        <taxon>Marinomonas</taxon>
    </lineage>
</organism>
<evidence type="ECO:0000313" key="6">
    <source>
        <dbReference type="Proteomes" id="UP000509371"/>
    </source>
</evidence>
<dbReference type="OrthoDB" id="5740556at2"/>
<evidence type="ECO:0000313" key="4">
    <source>
        <dbReference type="EMBL" id="QKK80853.1"/>
    </source>
</evidence>
<dbReference type="Proteomes" id="UP000249898">
    <property type="component" value="Chromosome"/>
</dbReference>
<keyword evidence="7" id="KW-1185">Reference proteome</keyword>
<feature type="transmembrane region" description="Helical" evidence="1">
    <location>
        <begin position="5"/>
        <end position="25"/>
    </location>
</feature>
<dbReference type="Proteomes" id="UP001471651">
    <property type="component" value="Unassembled WGS sequence"/>
</dbReference>